<name>A0A6J5LHA1_9CAUD</name>
<accession>A0A6J5LHA1</accession>
<gene>
    <name evidence="1" type="ORF">UFOVP104_29</name>
    <name evidence="2" type="ORF">UFOVP271_9</name>
</gene>
<evidence type="ECO:0000313" key="2">
    <source>
        <dbReference type="EMBL" id="CAB4134038.1"/>
    </source>
</evidence>
<protein>
    <submittedName>
        <fullName evidence="2">Uncharacterized protein</fullName>
    </submittedName>
</protein>
<dbReference type="EMBL" id="LR796281">
    <property type="protein sequence ID" value="CAB4134038.1"/>
    <property type="molecule type" value="Genomic_DNA"/>
</dbReference>
<reference evidence="2" key="1">
    <citation type="submission" date="2020-04" db="EMBL/GenBank/DDBJ databases">
        <authorList>
            <person name="Chiriac C."/>
            <person name="Salcher M."/>
            <person name="Ghai R."/>
            <person name="Kavagutti S V."/>
        </authorList>
    </citation>
    <scope>NUCLEOTIDE SEQUENCE</scope>
</reference>
<sequence>MKFALITALIVLATIIAWVIVASIEHKREMKQLTDDYLTPRNDSFINPNVETYNEIVEDLEATEKYYSFIKDKDKFKDIK</sequence>
<evidence type="ECO:0000313" key="1">
    <source>
        <dbReference type="EMBL" id="CAB4128300.1"/>
    </source>
</evidence>
<dbReference type="EMBL" id="LR796219">
    <property type="protein sequence ID" value="CAB4128300.1"/>
    <property type="molecule type" value="Genomic_DNA"/>
</dbReference>
<organism evidence="2">
    <name type="scientific">uncultured Caudovirales phage</name>
    <dbReference type="NCBI Taxonomy" id="2100421"/>
    <lineage>
        <taxon>Viruses</taxon>
        <taxon>Duplodnaviria</taxon>
        <taxon>Heunggongvirae</taxon>
        <taxon>Uroviricota</taxon>
        <taxon>Caudoviricetes</taxon>
        <taxon>Peduoviridae</taxon>
        <taxon>Maltschvirus</taxon>
        <taxon>Maltschvirus maltsch</taxon>
    </lineage>
</organism>
<proteinExistence type="predicted"/>